<gene>
    <name evidence="4" type="primary">LYZ</name>
</gene>
<evidence type="ECO:0000256" key="2">
    <source>
        <dbReference type="ARBA" id="ARBA00023157"/>
    </source>
</evidence>
<dbReference type="SMART" id="SM00034">
    <property type="entry name" value="CLECT"/>
    <property type="match status" value="1"/>
</dbReference>
<dbReference type="InterPro" id="IPR018378">
    <property type="entry name" value="C-type_lectin_CS"/>
</dbReference>
<dbReference type="InterPro" id="IPR033989">
    <property type="entry name" value="CD209-like_CTLD"/>
</dbReference>
<evidence type="ECO:0000256" key="1">
    <source>
        <dbReference type="ARBA" id="ARBA00022734"/>
    </source>
</evidence>
<evidence type="ECO:0000259" key="3">
    <source>
        <dbReference type="PROSITE" id="PS50041"/>
    </source>
</evidence>
<organism evidence="4 5">
    <name type="scientific">Pygocentrus nattereri</name>
    <name type="common">Red-bellied piranha</name>
    <dbReference type="NCBI Taxonomy" id="42514"/>
    <lineage>
        <taxon>Eukaryota</taxon>
        <taxon>Metazoa</taxon>
        <taxon>Chordata</taxon>
        <taxon>Craniata</taxon>
        <taxon>Vertebrata</taxon>
        <taxon>Euteleostomi</taxon>
        <taxon>Actinopterygii</taxon>
        <taxon>Neopterygii</taxon>
        <taxon>Teleostei</taxon>
        <taxon>Ostariophysi</taxon>
        <taxon>Characiformes</taxon>
        <taxon>Characoidei</taxon>
        <taxon>Pygocentrus</taxon>
    </lineage>
</organism>
<dbReference type="PROSITE" id="PS50041">
    <property type="entry name" value="C_TYPE_LECTIN_2"/>
    <property type="match status" value="1"/>
</dbReference>
<dbReference type="AlphaFoldDB" id="A0A3B4DUN8"/>
<feature type="domain" description="C-type lectin" evidence="3">
    <location>
        <begin position="39"/>
        <end position="154"/>
    </location>
</feature>
<dbReference type="PANTHER" id="PTHR22803">
    <property type="entry name" value="MANNOSE, PHOSPHOLIPASE, LECTIN RECEPTOR RELATED"/>
    <property type="match status" value="1"/>
</dbReference>
<keyword evidence="2" id="KW-1015">Disulfide bond</keyword>
<keyword evidence="1" id="KW-0430">Lectin</keyword>
<reference evidence="4" key="2">
    <citation type="submission" date="2025-08" db="UniProtKB">
        <authorList>
            <consortium name="Ensembl"/>
        </authorList>
    </citation>
    <scope>IDENTIFICATION</scope>
</reference>
<name>A0A3B4DUN8_PYGNA</name>
<dbReference type="SUPFAM" id="SSF56436">
    <property type="entry name" value="C-type lectin-like"/>
    <property type="match status" value="1"/>
</dbReference>
<dbReference type="GO" id="GO:0030246">
    <property type="term" value="F:carbohydrate binding"/>
    <property type="evidence" value="ECO:0007669"/>
    <property type="project" value="UniProtKB-KW"/>
</dbReference>
<keyword evidence="5" id="KW-1185">Reference proteome</keyword>
<dbReference type="OMA" id="CTTENIW"/>
<reference evidence="4" key="3">
    <citation type="submission" date="2025-09" db="UniProtKB">
        <authorList>
            <consortium name="Ensembl"/>
        </authorList>
    </citation>
    <scope>IDENTIFICATION</scope>
</reference>
<dbReference type="Gene3D" id="3.10.100.10">
    <property type="entry name" value="Mannose-Binding Protein A, subunit A"/>
    <property type="match status" value="1"/>
</dbReference>
<dbReference type="InterPro" id="IPR016187">
    <property type="entry name" value="CTDL_fold"/>
</dbReference>
<proteinExistence type="predicted"/>
<evidence type="ECO:0000313" key="4">
    <source>
        <dbReference type="Ensembl" id="ENSPNAP00000026684.1"/>
    </source>
</evidence>
<dbReference type="GeneTree" id="ENSGT01020000230338"/>
<dbReference type="Ensembl" id="ENSPNAT00000004467.2">
    <property type="protein sequence ID" value="ENSPNAP00000026684.1"/>
    <property type="gene ID" value="ENSPNAG00000033373.1"/>
</dbReference>
<dbReference type="InterPro" id="IPR001304">
    <property type="entry name" value="C-type_lectin-like"/>
</dbReference>
<dbReference type="Proteomes" id="UP001501920">
    <property type="component" value="Chromosome 22"/>
</dbReference>
<dbReference type="InterPro" id="IPR050111">
    <property type="entry name" value="C-type_lectin/snaclec_domain"/>
</dbReference>
<protein>
    <recommendedName>
        <fullName evidence="3">C-type lectin domain-containing protein</fullName>
    </recommendedName>
</protein>
<reference evidence="4 5" key="1">
    <citation type="submission" date="2020-10" db="EMBL/GenBank/DDBJ databases">
        <title>Pygocentrus nattereri (red-bellied piranha) genome, fPygNat1, primary haplotype.</title>
        <authorList>
            <person name="Myers G."/>
            <person name="Meyer A."/>
            <person name="Karagic N."/>
            <person name="Pippel M."/>
            <person name="Winkler S."/>
            <person name="Tracey A."/>
            <person name="Wood J."/>
            <person name="Formenti G."/>
            <person name="Howe K."/>
            <person name="Fedrigo O."/>
            <person name="Jarvis E.D."/>
        </authorList>
    </citation>
    <scope>NUCLEOTIDE SEQUENCE [LARGE SCALE GENOMIC DNA]</scope>
</reference>
<dbReference type="PROSITE" id="PS00615">
    <property type="entry name" value="C_TYPE_LECTIN_1"/>
    <property type="match status" value="1"/>
</dbReference>
<accession>A0A3B4DUN8</accession>
<evidence type="ECO:0000313" key="5">
    <source>
        <dbReference type="Proteomes" id="UP001501920"/>
    </source>
</evidence>
<sequence>MESRILWKSLVSINYTMNANEFTSTQTKNTNNARGWLYFRSSFYYISAEKKNWDDSRQYCRERGADLVIINSREEQEFLANVVGSIKGIIAWIGLTDRHTEGRWKWVDGSALITGYWGDGEPNDTGEEDCVEFYPVNKKWNDRQCSATDQWICEKSAA</sequence>
<dbReference type="Pfam" id="PF00059">
    <property type="entry name" value="Lectin_C"/>
    <property type="match status" value="1"/>
</dbReference>
<dbReference type="CDD" id="cd03590">
    <property type="entry name" value="CLECT_DC-SIGN_like"/>
    <property type="match status" value="1"/>
</dbReference>
<dbReference type="InterPro" id="IPR016186">
    <property type="entry name" value="C-type_lectin-like/link_sf"/>
</dbReference>